<dbReference type="OrthoDB" id="1143940at2"/>
<reference evidence="1 2" key="1">
    <citation type="submission" date="2017-07" db="EMBL/GenBank/DDBJ databases">
        <authorList>
            <person name="Sun Z.S."/>
            <person name="Albrecht U."/>
            <person name="Echele G."/>
            <person name="Lee C.C."/>
        </authorList>
    </citation>
    <scope>NUCLEOTIDE SEQUENCE [LARGE SCALE GENOMIC DNA]</scope>
    <source>
        <strain evidence="2">type strain: KCTC 22618</strain>
    </source>
</reference>
<dbReference type="KEGG" id="tje:TJEJU_0391"/>
<gene>
    <name evidence="1" type="ORF">TJEJU_0391</name>
</gene>
<organism evidence="1 2">
    <name type="scientific">Tenacibaculum jejuense</name>
    <dbReference type="NCBI Taxonomy" id="584609"/>
    <lineage>
        <taxon>Bacteria</taxon>
        <taxon>Pseudomonadati</taxon>
        <taxon>Bacteroidota</taxon>
        <taxon>Flavobacteriia</taxon>
        <taxon>Flavobacteriales</taxon>
        <taxon>Flavobacteriaceae</taxon>
        <taxon>Tenacibaculum</taxon>
    </lineage>
</organism>
<dbReference type="Proteomes" id="UP000215214">
    <property type="component" value="Chromosome TJEJU"/>
</dbReference>
<evidence type="ECO:0000313" key="1">
    <source>
        <dbReference type="EMBL" id="SNR14189.1"/>
    </source>
</evidence>
<accession>A0A238U4R0</accession>
<evidence type="ECO:0000313" key="2">
    <source>
        <dbReference type="Proteomes" id="UP000215214"/>
    </source>
</evidence>
<dbReference type="EMBL" id="LT899436">
    <property type="protein sequence ID" value="SNR14189.1"/>
    <property type="molecule type" value="Genomic_DNA"/>
</dbReference>
<dbReference type="RefSeq" id="WP_095069050.1">
    <property type="nucleotide sequence ID" value="NZ_LT899436.1"/>
</dbReference>
<keyword evidence="2" id="KW-1185">Reference proteome</keyword>
<dbReference type="AlphaFoldDB" id="A0A238U4R0"/>
<name>A0A238U4R0_9FLAO</name>
<sequence length="172" mass="20135">MISSSTFACSCKWGGNFIKSSKYSEAIIKAKVIEKFWHFEDGKTLSSKESFGDYLIKTDKEYYQSIKVEVIQLIKGQEERKTFEIYGSNGVDCRESIHLFKINKVYIFGIYKTQKTEYSQPNEDENDYAIGGCSEKWLEYLPETNEVKGYIKGKNRRKKIKYSYEKLLKKIT</sequence>
<proteinExistence type="predicted"/>
<protein>
    <submittedName>
        <fullName evidence="1">Uncharacterized protein</fullName>
    </submittedName>
</protein>